<dbReference type="SUPFAM" id="SSF55073">
    <property type="entry name" value="Nucleotide cyclase"/>
    <property type="match status" value="1"/>
</dbReference>
<dbReference type="Proteomes" id="UP000245765">
    <property type="component" value="Unassembled WGS sequence"/>
</dbReference>
<dbReference type="PANTHER" id="PTHR44757:SF2">
    <property type="entry name" value="BIOFILM ARCHITECTURE MAINTENANCE PROTEIN MBAA"/>
    <property type="match status" value="1"/>
</dbReference>
<evidence type="ECO:0000313" key="3">
    <source>
        <dbReference type="EMBL" id="PWS35740.1"/>
    </source>
</evidence>
<proteinExistence type="predicted"/>
<feature type="domain" description="EAL" evidence="1">
    <location>
        <begin position="182"/>
        <end position="433"/>
    </location>
</feature>
<dbReference type="AlphaFoldDB" id="A0A317F9B9"/>
<comment type="caution">
    <text evidence="3">The sequence shown here is derived from an EMBL/GenBank/DDBJ whole genome shotgun (WGS) entry which is preliminary data.</text>
</comment>
<gene>
    <name evidence="3" type="ORF">DFH01_19350</name>
</gene>
<dbReference type="InterPro" id="IPR000160">
    <property type="entry name" value="GGDEF_dom"/>
</dbReference>
<dbReference type="Gene3D" id="3.20.20.450">
    <property type="entry name" value="EAL domain"/>
    <property type="match status" value="1"/>
</dbReference>
<reference evidence="4" key="1">
    <citation type="submission" date="2018-05" db="EMBL/GenBank/DDBJ databases">
        <authorList>
            <person name="Du Z."/>
            <person name="Wang X."/>
        </authorList>
    </citation>
    <scope>NUCLEOTIDE SEQUENCE [LARGE SCALE GENOMIC DNA]</scope>
    <source>
        <strain evidence="4">CQN31</strain>
    </source>
</reference>
<evidence type="ECO:0000313" key="4">
    <source>
        <dbReference type="Proteomes" id="UP000245765"/>
    </source>
</evidence>
<dbReference type="InterPro" id="IPR052155">
    <property type="entry name" value="Biofilm_reg_signaling"/>
</dbReference>
<dbReference type="PANTHER" id="PTHR44757">
    <property type="entry name" value="DIGUANYLATE CYCLASE DGCP"/>
    <property type="match status" value="1"/>
</dbReference>
<dbReference type="Pfam" id="PF00563">
    <property type="entry name" value="EAL"/>
    <property type="match status" value="1"/>
</dbReference>
<dbReference type="PROSITE" id="PS50887">
    <property type="entry name" value="GGDEF"/>
    <property type="match status" value="1"/>
</dbReference>
<sequence>MDASSAAPEGAIDSLTGLLQRDALLAALRDAATPENGGGQPFALLALDLDRFKTVNDTLGHAVGDALLRAVGRRIRTAVRGGDLAGRIGGDEFAILMGHPAGEVAAQALAARLVELIGRPFLLDGHSVVIGASVGIALFPFDASEPEPLLRCADLALYQAKAEGRGDQRRFRPALRARAEARRQMESDLRAAIALGQFELHYQPHVELGSGRLAGFEALLRWRHPARGLVAPGEFVPLAEETGLILPIGEWVLRTACREAAGWSDPSLVVAVNVAAAQLARRELAAQVKSTLAATGLAPERLELEVTETALLHDVTTATATCQELRALGVRISLDDFGTGYSSLSRLRSFPLDRVKIDRSFVTGIATEAESAAIVRAVAALGSSLGLRTTAEGVETPSQLAELEQNGCTDAQGFLFSQPVPSARVEALINRIAADRQGPGDKEAIAA</sequence>
<organism evidence="3 4">
    <name type="scientific">Falsiroseomonas bella</name>
    <dbReference type="NCBI Taxonomy" id="2184016"/>
    <lineage>
        <taxon>Bacteria</taxon>
        <taxon>Pseudomonadati</taxon>
        <taxon>Pseudomonadota</taxon>
        <taxon>Alphaproteobacteria</taxon>
        <taxon>Acetobacterales</taxon>
        <taxon>Roseomonadaceae</taxon>
        <taxon>Falsiroseomonas</taxon>
    </lineage>
</organism>
<accession>A0A317F9B9</accession>
<protein>
    <submittedName>
        <fullName evidence="3">Diguanylate cyclase</fullName>
    </submittedName>
</protein>
<dbReference type="EMBL" id="QGNA01000004">
    <property type="protein sequence ID" value="PWS35740.1"/>
    <property type="molecule type" value="Genomic_DNA"/>
</dbReference>
<dbReference type="SUPFAM" id="SSF141868">
    <property type="entry name" value="EAL domain-like"/>
    <property type="match status" value="1"/>
</dbReference>
<dbReference type="NCBIfam" id="TIGR00254">
    <property type="entry name" value="GGDEF"/>
    <property type="match status" value="1"/>
</dbReference>
<dbReference type="Pfam" id="PF00990">
    <property type="entry name" value="GGDEF"/>
    <property type="match status" value="1"/>
</dbReference>
<name>A0A317F9B9_9PROT</name>
<feature type="domain" description="GGDEF" evidence="2">
    <location>
        <begin position="40"/>
        <end position="173"/>
    </location>
</feature>
<dbReference type="InterPro" id="IPR043128">
    <property type="entry name" value="Rev_trsase/Diguanyl_cyclase"/>
</dbReference>
<dbReference type="OrthoDB" id="9793210at2"/>
<dbReference type="PROSITE" id="PS50883">
    <property type="entry name" value="EAL"/>
    <property type="match status" value="1"/>
</dbReference>
<dbReference type="CDD" id="cd01948">
    <property type="entry name" value="EAL"/>
    <property type="match status" value="1"/>
</dbReference>
<evidence type="ECO:0000259" key="2">
    <source>
        <dbReference type="PROSITE" id="PS50887"/>
    </source>
</evidence>
<dbReference type="CDD" id="cd01949">
    <property type="entry name" value="GGDEF"/>
    <property type="match status" value="1"/>
</dbReference>
<keyword evidence="4" id="KW-1185">Reference proteome</keyword>
<dbReference type="SMART" id="SM00052">
    <property type="entry name" value="EAL"/>
    <property type="match status" value="1"/>
</dbReference>
<evidence type="ECO:0000259" key="1">
    <source>
        <dbReference type="PROSITE" id="PS50883"/>
    </source>
</evidence>
<dbReference type="InterPro" id="IPR001633">
    <property type="entry name" value="EAL_dom"/>
</dbReference>
<dbReference type="InterPro" id="IPR035919">
    <property type="entry name" value="EAL_sf"/>
</dbReference>
<dbReference type="SMART" id="SM00267">
    <property type="entry name" value="GGDEF"/>
    <property type="match status" value="1"/>
</dbReference>
<dbReference type="RefSeq" id="WP_109872106.1">
    <property type="nucleotide sequence ID" value="NZ_QGNA01000004.1"/>
</dbReference>
<dbReference type="InterPro" id="IPR029787">
    <property type="entry name" value="Nucleotide_cyclase"/>
</dbReference>
<dbReference type="Gene3D" id="3.30.70.270">
    <property type="match status" value="1"/>
</dbReference>